<dbReference type="AlphaFoldDB" id="A0A251XBU8"/>
<evidence type="ECO:0008006" key="3">
    <source>
        <dbReference type="Google" id="ProtNLM"/>
    </source>
</evidence>
<sequence>MFLGSWTFPVYAADVNLIVTGITQMTGQVRAALFDKAESFPNRLTDSVQRQAVAVTTGEAALTFSGVVAGTYAIAVFHDANNNGVLDRNFAGIPTELYGFSNNARSTLGSPRFAQAAFTVEEENVEVEIDVK</sequence>
<comment type="caution">
    <text evidence="1">The sequence shown here is derived from an EMBL/GenBank/DDBJ whole genome shotgun (WGS) entry which is preliminary data.</text>
</comment>
<reference evidence="1 2" key="1">
    <citation type="submission" date="2016-12" db="EMBL/GenBank/DDBJ databases">
        <title>Thioflexothrix psekupsii D3 genome sequencing and assembly.</title>
        <authorList>
            <person name="Fomenkov A."/>
            <person name="Vincze T."/>
            <person name="Grabovich M."/>
            <person name="Anton B.P."/>
            <person name="Dubinina G."/>
            <person name="Orlova M."/>
            <person name="Belousova E."/>
            <person name="Roberts R.J."/>
        </authorList>
    </citation>
    <scope>NUCLEOTIDE SEQUENCE [LARGE SCALE GENOMIC DNA]</scope>
    <source>
        <strain evidence="1">D3</strain>
    </source>
</reference>
<name>A0A251XBU8_9GAMM</name>
<dbReference type="EMBL" id="MSLT01000006">
    <property type="protein sequence ID" value="OUD15783.1"/>
    <property type="molecule type" value="Genomic_DNA"/>
</dbReference>
<proteinExistence type="predicted"/>
<accession>A0A251XBU8</accession>
<evidence type="ECO:0000313" key="2">
    <source>
        <dbReference type="Proteomes" id="UP000194798"/>
    </source>
</evidence>
<dbReference type="Pfam" id="PF09912">
    <property type="entry name" value="DUF2141"/>
    <property type="match status" value="1"/>
</dbReference>
<dbReference type="Proteomes" id="UP000194798">
    <property type="component" value="Unassembled WGS sequence"/>
</dbReference>
<evidence type="ECO:0000313" key="1">
    <source>
        <dbReference type="EMBL" id="OUD15783.1"/>
    </source>
</evidence>
<gene>
    <name evidence="1" type="ORF">TPSD3_04035</name>
</gene>
<dbReference type="InterPro" id="IPR018673">
    <property type="entry name" value="DUF2141"/>
</dbReference>
<protein>
    <recommendedName>
        <fullName evidence="3">DUF2141 domain-containing protein</fullName>
    </recommendedName>
</protein>
<keyword evidence="2" id="KW-1185">Reference proteome</keyword>
<organism evidence="1 2">
    <name type="scientific">Thioflexithrix psekupsensis</name>
    <dbReference type="NCBI Taxonomy" id="1570016"/>
    <lineage>
        <taxon>Bacteria</taxon>
        <taxon>Pseudomonadati</taxon>
        <taxon>Pseudomonadota</taxon>
        <taxon>Gammaproteobacteria</taxon>
        <taxon>Thiotrichales</taxon>
        <taxon>Thioflexithrix</taxon>
    </lineage>
</organism>